<dbReference type="AlphaFoldDB" id="A0A0E9WES2"/>
<sequence>MVKFNQSKDLTDNLKNGVLGKTNLTHVQTTSKTGFNNVIYMNKNTEHVQTNQGGEVNKESF</sequence>
<evidence type="ECO:0000313" key="1">
    <source>
        <dbReference type="EMBL" id="JAH88884.1"/>
    </source>
</evidence>
<dbReference type="EMBL" id="GBXM01019693">
    <property type="protein sequence ID" value="JAH88884.1"/>
    <property type="molecule type" value="Transcribed_RNA"/>
</dbReference>
<accession>A0A0E9WES2</accession>
<name>A0A0E9WES2_ANGAN</name>
<proteinExistence type="predicted"/>
<reference evidence="1" key="1">
    <citation type="submission" date="2014-11" db="EMBL/GenBank/DDBJ databases">
        <authorList>
            <person name="Amaro Gonzalez C."/>
        </authorList>
    </citation>
    <scope>NUCLEOTIDE SEQUENCE</scope>
</reference>
<organism evidence="1">
    <name type="scientific">Anguilla anguilla</name>
    <name type="common">European freshwater eel</name>
    <name type="synonym">Muraena anguilla</name>
    <dbReference type="NCBI Taxonomy" id="7936"/>
    <lineage>
        <taxon>Eukaryota</taxon>
        <taxon>Metazoa</taxon>
        <taxon>Chordata</taxon>
        <taxon>Craniata</taxon>
        <taxon>Vertebrata</taxon>
        <taxon>Euteleostomi</taxon>
        <taxon>Actinopterygii</taxon>
        <taxon>Neopterygii</taxon>
        <taxon>Teleostei</taxon>
        <taxon>Anguilliformes</taxon>
        <taxon>Anguillidae</taxon>
        <taxon>Anguilla</taxon>
    </lineage>
</organism>
<protein>
    <submittedName>
        <fullName evidence="1">Uncharacterized protein</fullName>
    </submittedName>
</protein>
<reference evidence="1" key="2">
    <citation type="journal article" date="2015" name="Fish Shellfish Immunol.">
        <title>Early steps in the European eel (Anguilla anguilla)-Vibrio vulnificus interaction in the gills: Role of the RtxA13 toxin.</title>
        <authorList>
            <person name="Callol A."/>
            <person name="Pajuelo D."/>
            <person name="Ebbesson L."/>
            <person name="Teles M."/>
            <person name="MacKenzie S."/>
            <person name="Amaro C."/>
        </authorList>
    </citation>
    <scope>NUCLEOTIDE SEQUENCE</scope>
</reference>